<evidence type="ECO:0000256" key="1">
    <source>
        <dbReference type="SAM" id="MobiDB-lite"/>
    </source>
</evidence>
<proteinExistence type="predicted"/>
<dbReference type="AlphaFoldDB" id="A0AAV4HV76"/>
<feature type="compositionally biased region" description="Acidic residues" evidence="1">
    <location>
        <begin position="190"/>
        <end position="210"/>
    </location>
</feature>
<sequence length="316" mass="35793">MYSHLQEFVINAPAIILSYVYSYEHHIWPILLFDQQSVLTPNSPQQHLQTEGVSELSSSPQRDHALHPPSLSQRRPSASWRKAIFQRVVTAQQSDDIAENDACEAVQGTNVRDMWRKAFLETLLLIRMEKENHTVRARQEEGGAVLSRKLEYQELTPCLKEITSVWEEMLSNVHEDVQAVEENAIKGEPDEGEEEGEKAEHEEDNDEEEHGETVTPRVKIPPVSHETLLEYVKKGVPRSLRGQIWLFLMQQRQLLGVDAVDDDAGDTDSVSSRGRAPSGSVDYDGLLKQLTTHQHAILIDLGIAQFAYFSLHGNKI</sequence>
<gene>
    <name evidence="3" type="ORF">ElyMa_004555300</name>
</gene>
<name>A0AAV4HV76_9GAST</name>
<dbReference type="Proteomes" id="UP000762676">
    <property type="component" value="Unassembled WGS sequence"/>
</dbReference>
<dbReference type="EMBL" id="BMAT01009181">
    <property type="protein sequence ID" value="GFS00456.1"/>
    <property type="molecule type" value="Genomic_DNA"/>
</dbReference>
<evidence type="ECO:0000313" key="3">
    <source>
        <dbReference type="EMBL" id="GFS00456.1"/>
    </source>
</evidence>
<dbReference type="Gene3D" id="1.10.10.2750">
    <property type="match status" value="2"/>
</dbReference>
<keyword evidence="4" id="KW-1185">Reference proteome</keyword>
<reference evidence="3 4" key="1">
    <citation type="journal article" date="2021" name="Elife">
        <title>Chloroplast acquisition without the gene transfer in kleptoplastic sea slugs, Plakobranchus ocellatus.</title>
        <authorList>
            <person name="Maeda T."/>
            <person name="Takahashi S."/>
            <person name="Yoshida T."/>
            <person name="Shimamura S."/>
            <person name="Takaki Y."/>
            <person name="Nagai Y."/>
            <person name="Toyoda A."/>
            <person name="Suzuki Y."/>
            <person name="Arimoto A."/>
            <person name="Ishii H."/>
            <person name="Satoh N."/>
            <person name="Nishiyama T."/>
            <person name="Hasebe M."/>
            <person name="Maruyama T."/>
            <person name="Minagawa J."/>
            <person name="Obokata J."/>
            <person name="Shigenobu S."/>
        </authorList>
    </citation>
    <scope>NUCLEOTIDE SEQUENCE [LARGE SCALE GENOMIC DNA]</scope>
</reference>
<evidence type="ECO:0000313" key="4">
    <source>
        <dbReference type="Proteomes" id="UP000762676"/>
    </source>
</evidence>
<feature type="region of interest" description="Disordered" evidence="1">
    <location>
        <begin position="43"/>
        <end position="78"/>
    </location>
</feature>
<organism evidence="3 4">
    <name type="scientific">Elysia marginata</name>
    <dbReference type="NCBI Taxonomy" id="1093978"/>
    <lineage>
        <taxon>Eukaryota</taxon>
        <taxon>Metazoa</taxon>
        <taxon>Spiralia</taxon>
        <taxon>Lophotrochozoa</taxon>
        <taxon>Mollusca</taxon>
        <taxon>Gastropoda</taxon>
        <taxon>Heterobranchia</taxon>
        <taxon>Euthyneura</taxon>
        <taxon>Panpulmonata</taxon>
        <taxon>Sacoglossa</taxon>
        <taxon>Placobranchoidea</taxon>
        <taxon>Plakobranchidae</taxon>
        <taxon>Elysia</taxon>
    </lineage>
</organism>
<protein>
    <submittedName>
        <fullName evidence="3">TBC1 domain family member</fullName>
    </submittedName>
</protein>
<evidence type="ECO:0000259" key="2">
    <source>
        <dbReference type="Pfam" id="PF11830"/>
    </source>
</evidence>
<dbReference type="InterPro" id="IPR021785">
    <property type="entry name" value="DUF3350"/>
</dbReference>
<comment type="caution">
    <text evidence="3">The sequence shown here is derived from an EMBL/GenBank/DDBJ whole genome shotgun (WGS) entry which is preliminary data.</text>
</comment>
<feature type="domain" description="DUF3350" evidence="2">
    <location>
        <begin position="109"/>
        <end position="133"/>
    </location>
</feature>
<feature type="region of interest" description="Disordered" evidence="1">
    <location>
        <begin position="183"/>
        <end position="215"/>
    </location>
</feature>
<dbReference type="Pfam" id="PF11830">
    <property type="entry name" value="DUF3350"/>
    <property type="match status" value="1"/>
</dbReference>
<feature type="compositionally biased region" description="Polar residues" evidence="1">
    <location>
        <begin position="43"/>
        <end position="60"/>
    </location>
</feature>
<accession>A0AAV4HV76</accession>